<comment type="caution">
    <text evidence="3">The sequence shown here is derived from an EMBL/GenBank/DDBJ whole genome shotgun (WGS) entry which is preliminary data.</text>
</comment>
<feature type="chain" id="PRO_5021388286" evidence="2">
    <location>
        <begin position="18"/>
        <end position="308"/>
    </location>
</feature>
<keyword evidence="2" id="KW-0732">Signal</keyword>
<dbReference type="Proteomes" id="UP000319663">
    <property type="component" value="Unassembled WGS sequence"/>
</dbReference>
<protein>
    <submittedName>
        <fullName evidence="3">Uncharacterized protein</fullName>
    </submittedName>
</protein>
<keyword evidence="4" id="KW-1185">Reference proteome</keyword>
<evidence type="ECO:0000256" key="1">
    <source>
        <dbReference type="SAM" id="MobiDB-lite"/>
    </source>
</evidence>
<name>A0A507QV33_MONPU</name>
<dbReference type="STRING" id="5098.A0A507QV33"/>
<evidence type="ECO:0000256" key="2">
    <source>
        <dbReference type="SAM" id="SignalP"/>
    </source>
</evidence>
<proteinExistence type="predicted"/>
<accession>A0A507QV33</accession>
<evidence type="ECO:0000313" key="4">
    <source>
        <dbReference type="Proteomes" id="UP000319663"/>
    </source>
</evidence>
<dbReference type="AlphaFoldDB" id="A0A507QV33"/>
<evidence type="ECO:0000313" key="3">
    <source>
        <dbReference type="EMBL" id="TQB70804.1"/>
    </source>
</evidence>
<feature type="region of interest" description="Disordered" evidence="1">
    <location>
        <begin position="125"/>
        <end position="153"/>
    </location>
</feature>
<feature type="signal peptide" evidence="2">
    <location>
        <begin position="1"/>
        <end position="17"/>
    </location>
</feature>
<gene>
    <name evidence="3" type="ORF">MPDQ_008092</name>
</gene>
<feature type="compositionally biased region" description="Basic and acidic residues" evidence="1">
    <location>
        <begin position="139"/>
        <end position="153"/>
    </location>
</feature>
<dbReference type="EMBL" id="VIFY01000095">
    <property type="protein sequence ID" value="TQB70804.1"/>
    <property type="molecule type" value="Genomic_DNA"/>
</dbReference>
<sequence>MIGLIAVSLLMAPNVHAQLGSAWEPIRKLKKDPEGYSHIADDGVARAYDGNDAVIDYVRLSNDQLMQLLLDLPESWQKELDHLHSVFDGVDGLQVVDENQLLNPPAWLRPAVAILLERQERRRSIKPKEEIEQNDTLGEDLHPLRPNPEEHPDVIEPRRARDALHRDPLVCIDVGTDEAMRSPTLDNEVIDAIGLPPRLLKVMLDMFPYNKDVEARYRGVDGTKVPKDQWMNPDPSPIRKPLAPEVKEREKKWYEEHRELIDWRPFTCYIHLAHSLDSEQRSTEIQDSNRLLPKRIRHRSEYGNLWKH</sequence>
<reference evidence="3 4" key="1">
    <citation type="submission" date="2019-06" db="EMBL/GenBank/DDBJ databases">
        <title>Wine fermentation using esterase from Monascus purpureus.</title>
        <authorList>
            <person name="Geng C."/>
            <person name="Zhang Y."/>
        </authorList>
    </citation>
    <scope>NUCLEOTIDE SEQUENCE [LARGE SCALE GENOMIC DNA]</scope>
    <source>
        <strain evidence="3">HQ1</strain>
    </source>
</reference>
<organism evidence="3 4">
    <name type="scientific">Monascus purpureus</name>
    <name type="common">Red mold</name>
    <name type="synonym">Monascus anka</name>
    <dbReference type="NCBI Taxonomy" id="5098"/>
    <lineage>
        <taxon>Eukaryota</taxon>
        <taxon>Fungi</taxon>
        <taxon>Dikarya</taxon>
        <taxon>Ascomycota</taxon>
        <taxon>Pezizomycotina</taxon>
        <taxon>Eurotiomycetes</taxon>
        <taxon>Eurotiomycetidae</taxon>
        <taxon>Eurotiales</taxon>
        <taxon>Aspergillaceae</taxon>
        <taxon>Monascus</taxon>
    </lineage>
</organism>